<dbReference type="AlphaFoldDB" id="A0A4R7K5S2"/>
<keyword evidence="10" id="KW-1185">Reference proteome</keyword>
<dbReference type="GO" id="GO:0016746">
    <property type="term" value="F:acyltransferase activity"/>
    <property type="evidence" value="ECO:0007669"/>
    <property type="project" value="UniProtKB-KW"/>
</dbReference>
<comment type="similarity">
    <text evidence="2 7">Belongs to the membrane-bound acyltransferase family.</text>
</comment>
<feature type="transmembrane region" description="Helical" evidence="8">
    <location>
        <begin position="438"/>
        <end position="457"/>
    </location>
</feature>
<feature type="transmembrane region" description="Helical" evidence="8">
    <location>
        <begin position="398"/>
        <end position="417"/>
    </location>
</feature>
<dbReference type="OrthoDB" id="9805788at2"/>
<evidence type="ECO:0000256" key="3">
    <source>
        <dbReference type="ARBA" id="ARBA00022475"/>
    </source>
</evidence>
<feature type="transmembrane region" description="Helical" evidence="8">
    <location>
        <begin position="118"/>
        <end position="136"/>
    </location>
</feature>
<comment type="subcellular location">
    <subcellularLocation>
        <location evidence="1">Cell membrane</location>
        <topology evidence="1">Multi-pass membrane protein</topology>
    </subcellularLocation>
</comment>
<evidence type="ECO:0000256" key="4">
    <source>
        <dbReference type="ARBA" id="ARBA00022692"/>
    </source>
</evidence>
<feature type="transmembrane region" description="Helical" evidence="8">
    <location>
        <begin position="78"/>
        <end position="97"/>
    </location>
</feature>
<dbReference type="PIRSF" id="PIRSF016636">
    <property type="entry name" value="AlgI_DltB"/>
    <property type="match status" value="1"/>
</dbReference>
<evidence type="ECO:0000256" key="6">
    <source>
        <dbReference type="ARBA" id="ARBA00023136"/>
    </source>
</evidence>
<dbReference type="InterPro" id="IPR028362">
    <property type="entry name" value="AlgI"/>
</dbReference>
<comment type="caution">
    <text evidence="9">The sequence shown here is derived from an EMBL/GenBank/DDBJ whole genome shotgun (WGS) entry which is preliminary data.</text>
</comment>
<dbReference type="GO" id="GO:0042121">
    <property type="term" value="P:alginic acid biosynthetic process"/>
    <property type="evidence" value="ECO:0007669"/>
    <property type="project" value="InterPro"/>
</dbReference>
<evidence type="ECO:0000313" key="9">
    <source>
        <dbReference type="EMBL" id="TDT46350.1"/>
    </source>
</evidence>
<dbReference type="PANTHER" id="PTHR13285">
    <property type="entry name" value="ACYLTRANSFERASE"/>
    <property type="match status" value="1"/>
</dbReference>
<proteinExistence type="inferred from homology"/>
<keyword evidence="3 7" id="KW-1003">Cell membrane</keyword>
<gene>
    <name evidence="9" type="ORF">CLV90_0400</name>
</gene>
<evidence type="ECO:0000256" key="7">
    <source>
        <dbReference type="PIRNR" id="PIRNR016636"/>
    </source>
</evidence>
<keyword evidence="5 8" id="KW-1133">Transmembrane helix</keyword>
<protein>
    <submittedName>
        <fullName evidence="9">Alginate O-acetyltransferase complex protein AlgI</fullName>
    </submittedName>
</protein>
<evidence type="ECO:0000256" key="2">
    <source>
        <dbReference type="ARBA" id="ARBA00010323"/>
    </source>
</evidence>
<sequence length="472" mass="54882">MVFSSFVFLFIFLPSVLIINFLLKQEYRNFFLLIASLGFYAWGEGILLLLMLFSIAINYISGLGINYFINKSILGSKVFLGLAIAINLGLLLYYKYANFIVEILQDFGFYLEYDHQNILLPIGISFFTFQGISYLVDVARQETSVQKNVFHLGLYISFFPQLIAGPIIRYHDVALEIKERTTNIDLFTSGVIRFIRGLAKKVIIANNAALIADQAFSIPMDSISQSSAWIGIICYSIQIYFDFSGYSDMAIGLGKMLGFNFKENFNYPYISKSIQDFWRRWHISLSTWFRDYLYIPLGGNRKSSWRTYFNLFLVFFVTGLWHGASWNFIFWGLFHGFFLILERSKILKTQNWPIFLQHLYVILIVIIGWVFFRAETMLDGFSYLKTMLGVSNGDNSIIFLYINNYSVLIILLAFIFSTPIRRIFNEKIMNTDYGLIKVFYLTGTKLFYLALLLFSIVELAQSGYNPFIYFRF</sequence>
<dbReference type="PANTHER" id="PTHR13285:SF18">
    <property type="entry name" value="PROTEIN-CYSTEINE N-PALMITOYLTRANSFERASE RASP"/>
    <property type="match status" value="1"/>
</dbReference>
<accession>A0A4R7K5S2</accession>
<dbReference type="InterPro" id="IPR024194">
    <property type="entry name" value="Ac/AlaTfrase_AlgI/DltB"/>
</dbReference>
<feature type="transmembrane region" description="Helical" evidence="8">
    <location>
        <begin position="328"/>
        <end position="347"/>
    </location>
</feature>
<feature type="transmembrane region" description="Helical" evidence="8">
    <location>
        <begin position="30"/>
        <end position="58"/>
    </location>
</feature>
<evidence type="ECO:0000256" key="5">
    <source>
        <dbReference type="ARBA" id="ARBA00022989"/>
    </source>
</evidence>
<evidence type="ECO:0000313" key="10">
    <source>
        <dbReference type="Proteomes" id="UP000294749"/>
    </source>
</evidence>
<dbReference type="InterPro" id="IPR004299">
    <property type="entry name" value="MBOAT_fam"/>
</dbReference>
<keyword evidence="4 8" id="KW-0812">Transmembrane</keyword>
<dbReference type="EMBL" id="SOAY01000010">
    <property type="protein sequence ID" value="TDT46350.1"/>
    <property type="molecule type" value="Genomic_DNA"/>
</dbReference>
<evidence type="ECO:0000256" key="8">
    <source>
        <dbReference type="SAM" id="Phobius"/>
    </source>
</evidence>
<dbReference type="PIRSF" id="PIRSF500217">
    <property type="entry name" value="AlgI"/>
    <property type="match status" value="1"/>
</dbReference>
<keyword evidence="7 9" id="KW-0808">Transferase</keyword>
<evidence type="ECO:0000256" key="1">
    <source>
        <dbReference type="ARBA" id="ARBA00004651"/>
    </source>
</evidence>
<reference evidence="9 10" key="1">
    <citation type="submission" date="2019-03" db="EMBL/GenBank/DDBJ databases">
        <title>Genomic Encyclopedia of Archaeal and Bacterial Type Strains, Phase II (KMG-II): from individual species to whole genera.</title>
        <authorList>
            <person name="Goeker M."/>
        </authorList>
    </citation>
    <scope>NUCLEOTIDE SEQUENCE [LARGE SCALE GENOMIC DNA]</scope>
    <source>
        <strain evidence="9 10">DSM 25233</strain>
    </source>
</reference>
<name>A0A4R7K5S2_9FLAO</name>
<feature type="transmembrane region" description="Helical" evidence="8">
    <location>
        <begin position="359"/>
        <end position="378"/>
    </location>
</feature>
<dbReference type="Proteomes" id="UP000294749">
    <property type="component" value="Unassembled WGS sequence"/>
</dbReference>
<dbReference type="GO" id="GO:0005886">
    <property type="term" value="C:plasma membrane"/>
    <property type="evidence" value="ECO:0007669"/>
    <property type="project" value="UniProtKB-SubCell"/>
</dbReference>
<dbReference type="Pfam" id="PF03062">
    <property type="entry name" value="MBOAT"/>
    <property type="match status" value="1"/>
</dbReference>
<dbReference type="InterPro" id="IPR051085">
    <property type="entry name" value="MB_O-acyltransferase"/>
</dbReference>
<organism evidence="9 10">
    <name type="scientific">Maribacter spongiicola</name>
    <dbReference type="NCBI Taxonomy" id="1206753"/>
    <lineage>
        <taxon>Bacteria</taxon>
        <taxon>Pseudomonadati</taxon>
        <taxon>Bacteroidota</taxon>
        <taxon>Flavobacteriia</taxon>
        <taxon>Flavobacteriales</taxon>
        <taxon>Flavobacteriaceae</taxon>
        <taxon>Maribacter</taxon>
    </lineage>
</organism>
<feature type="transmembrane region" description="Helical" evidence="8">
    <location>
        <begin position="148"/>
        <end position="168"/>
    </location>
</feature>
<keyword evidence="7" id="KW-0012">Acyltransferase</keyword>
<feature type="transmembrane region" description="Helical" evidence="8">
    <location>
        <begin position="6"/>
        <end position="23"/>
    </location>
</feature>
<keyword evidence="6 7" id="KW-0472">Membrane</keyword>